<gene>
    <name evidence="1" type="ORF">RCOM_2088660</name>
</gene>
<evidence type="ECO:0000313" key="2">
    <source>
        <dbReference type="Proteomes" id="UP000008311"/>
    </source>
</evidence>
<sequence length="60" mass="6655">MSLVSEEEKVTGERKPNFVRFPNTNPIVPPLLGAEVEESSGRTHNPIVIWQGKLKVLGVE</sequence>
<reference evidence="2" key="1">
    <citation type="journal article" date="2010" name="Nat. Biotechnol.">
        <title>Draft genome sequence of the oilseed species Ricinus communis.</title>
        <authorList>
            <person name="Chan A.P."/>
            <person name="Crabtree J."/>
            <person name="Zhao Q."/>
            <person name="Lorenzi H."/>
            <person name="Orvis J."/>
            <person name="Puiu D."/>
            <person name="Melake-Berhan A."/>
            <person name="Jones K.M."/>
            <person name="Redman J."/>
            <person name="Chen G."/>
            <person name="Cahoon E.B."/>
            <person name="Gedil M."/>
            <person name="Stanke M."/>
            <person name="Haas B.J."/>
            <person name="Wortman J.R."/>
            <person name="Fraser-Liggett C.M."/>
            <person name="Ravel J."/>
            <person name="Rabinowicz P.D."/>
        </authorList>
    </citation>
    <scope>NUCLEOTIDE SEQUENCE [LARGE SCALE GENOMIC DNA]</scope>
    <source>
        <strain evidence="2">cv. Hale</strain>
    </source>
</reference>
<organism evidence="1 2">
    <name type="scientific">Ricinus communis</name>
    <name type="common">Castor bean</name>
    <dbReference type="NCBI Taxonomy" id="3988"/>
    <lineage>
        <taxon>Eukaryota</taxon>
        <taxon>Viridiplantae</taxon>
        <taxon>Streptophyta</taxon>
        <taxon>Embryophyta</taxon>
        <taxon>Tracheophyta</taxon>
        <taxon>Spermatophyta</taxon>
        <taxon>Magnoliopsida</taxon>
        <taxon>eudicotyledons</taxon>
        <taxon>Gunneridae</taxon>
        <taxon>Pentapetalae</taxon>
        <taxon>rosids</taxon>
        <taxon>fabids</taxon>
        <taxon>Malpighiales</taxon>
        <taxon>Euphorbiaceae</taxon>
        <taxon>Acalyphoideae</taxon>
        <taxon>Acalypheae</taxon>
        <taxon>Ricinus</taxon>
    </lineage>
</organism>
<dbReference type="STRING" id="3988.B9TM37"/>
<accession>B9TM37</accession>
<evidence type="ECO:0000313" key="1">
    <source>
        <dbReference type="EMBL" id="EEF23077.1"/>
    </source>
</evidence>
<dbReference type="AlphaFoldDB" id="B9TM37"/>
<proteinExistence type="predicted"/>
<dbReference type="InParanoid" id="B9TM37"/>
<protein>
    <submittedName>
        <fullName evidence="1">Uncharacterized protein</fullName>
    </submittedName>
</protein>
<dbReference type="Proteomes" id="UP000008311">
    <property type="component" value="Unassembled WGS sequence"/>
</dbReference>
<keyword evidence="2" id="KW-1185">Reference proteome</keyword>
<dbReference type="EMBL" id="EQ988062">
    <property type="protein sequence ID" value="EEF23077.1"/>
    <property type="molecule type" value="Genomic_DNA"/>
</dbReference>
<name>B9TM37_RICCO</name>